<dbReference type="OrthoDB" id="7739199at2"/>
<proteinExistence type="predicted"/>
<evidence type="ECO:0000313" key="2">
    <source>
        <dbReference type="Proteomes" id="UP000031643"/>
    </source>
</evidence>
<gene>
    <name evidence="1" type="ORF">GL4_2642</name>
</gene>
<accession>A0A0A8K5K8</accession>
<evidence type="ECO:0000313" key="1">
    <source>
        <dbReference type="EMBL" id="BAQ18076.1"/>
    </source>
</evidence>
<sequence>MREQGGRPSSGMCPRVLSDSGEQRLLALTVLLAPEEPKESTAFFRFQVQKSADPRETYEKALRFLQSEYYQDADEFTDRLLAVLPPDAPITDTLIEAGRCILEFSEGRHSFRIPCKVKAVKEGKANYEAAVWHNRIFNPTLPDGMQVLAFKPDWKSVETNF</sequence>
<keyword evidence="2" id="KW-1185">Reference proteome</keyword>
<dbReference type="RefSeq" id="WP_045370116.1">
    <property type="nucleotide sequence ID" value="NZ_AP014648.1"/>
</dbReference>
<dbReference type="KEGG" id="mcg:GL4_2642"/>
<dbReference type="AlphaFoldDB" id="A0A0A8K5K8"/>
<dbReference type="Proteomes" id="UP000031643">
    <property type="component" value="Chromosome"/>
</dbReference>
<dbReference type="EMBL" id="AP014648">
    <property type="protein sequence ID" value="BAQ18076.1"/>
    <property type="molecule type" value="Genomic_DNA"/>
</dbReference>
<organism evidence="1 2">
    <name type="scientific">Methyloceanibacter caenitepidi</name>
    <dbReference type="NCBI Taxonomy" id="1384459"/>
    <lineage>
        <taxon>Bacteria</taxon>
        <taxon>Pseudomonadati</taxon>
        <taxon>Pseudomonadota</taxon>
        <taxon>Alphaproteobacteria</taxon>
        <taxon>Hyphomicrobiales</taxon>
        <taxon>Hyphomicrobiaceae</taxon>
        <taxon>Methyloceanibacter</taxon>
    </lineage>
</organism>
<protein>
    <submittedName>
        <fullName evidence="1">Uncharacterized protein</fullName>
    </submittedName>
</protein>
<reference evidence="1 2" key="1">
    <citation type="submission" date="2014-09" db="EMBL/GenBank/DDBJ databases">
        <title>Genome sequencing of Methyloceanibacter caenitepidi Gela4.</title>
        <authorList>
            <person name="Takeuchi M."/>
            <person name="Susumu S."/>
            <person name="Kamagata Y."/>
            <person name="Oshima K."/>
            <person name="Hattori M."/>
            <person name="Iwasaki W."/>
        </authorList>
    </citation>
    <scope>NUCLEOTIDE SEQUENCE [LARGE SCALE GENOMIC DNA]</scope>
    <source>
        <strain evidence="1 2">Gela4</strain>
    </source>
</reference>
<name>A0A0A8K5K8_9HYPH</name>
<dbReference type="HOGENOM" id="CLU_119867_0_0_5"/>